<feature type="transmembrane region" description="Helical" evidence="5">
    <location>
        <begin position="133"/>
        <end position="157"/>
    </location>
</feature>
<evidence type="ECO:0000256" key="3">
    <source>
        <dbReference type="ARBA" id="ARBA00022989"/>
    </source>
</evidence>
<sequence length="419" mass="48704">MIDFKIKISDRLKYPVFCTILAVFAFDLRTFFGAFLPISLITSVVLIIFIYCFCLLFLSSHRILPIKIRNMDILLIIFFFIYGVRMYYNIFVEQLYQLLFVNRFTCIVYYMFICILPYVICRRIPWNIINFRKVLWTLWWLFVLGLVLALKSVLSILASGDSFFNGRADANTYLDTIGYGHTGLSLVLICFSLISFYKRNKWKWLFSIPIILGLVSMGLANSRSPFVALFAILALYLCLKLNFKIILTTAFCFIVLLLNLDSIDLFFKEYFNSPFIERTMTLFELGSALETSSGRDLIYEDGIKMFLEHPIIGKAIILTDGEFRGSYVHNIFLEVFMGLGLVGGGLFLFIMVKAMKIVIRMIKENDAYLFFALIFVQYLTLLQFSRTLMFLPVFWASLGCLFSFNYNRTEYEKNSNSNS</sequence>
<protein>
    <submittedName>
        <fullName evidence="7">O-antigen ligase like membrane family protein</fullName>
    </submittedName>
</protein>
<evidence type="ECO:0000256" key="2">
    <source>
        <dbReference type="ARBA" id="ARBA00022692"/>
    </source>
</evidence>
<reference evidence="7 8" key="1">
    <citation type="submission" date="2014-02" db="EMBL/GenBank/DDBJ databases">
        <authorList>
            <person name="Sears C."/>
            <person name="Carroll K."/>
            <person name="Sack B.R."/>
            <person name="Qadri F."/>
            <person name="Myers L.L."/>
            <person name="Chung G.-T."/>
            <person name="Escheverria P."/>
            <person name="Fraser C.M."/>
            <person name="Sadzewicz L."/>
            <person name="Shefchek K.A."/>
            <person name="Tallon L."/>
            <person name="Das S.P."/>
            <person name="Daugherty S."/>
            <person name="Mongodin E.F."/>
        </authorList>
    </citation>
    <scope>NUCLEOTIDE SEQUENCE [LARGE SCALE GENOMIC DNA]</scope>
    <source>
        <strain evidence="7 8">1007-1-F #10</strain>
    </source>
</reference>
<dbReference type="Proteomes" id="UP000022433">
    <property type="component" value="Unassembled WGS sequence"/>
</dbReference>
<dbReference type="PANTHER" id="PTHR37422">
    <property type="entry name" value="TEICHURONIC ACID BIOSYNTHESIS PROTEIN TUAE"/>
    <property type="match status" value="1"/>
</dbReference>
<feature type="transmembrane region" description="Helical" evidence="5">
    <location>
        <begin position="12"/>
        <end position="32"/>
    </location>
</feature>
<proteinExistence type="predicted"/>
<feature type="transmembrane region" description="Helical" evidence="5">
    <location>
        <begin position="100"/>
        <end position="121"/>
    </location>
</feature>
<dbReference type="GO" id="GO:0016020">
    <property type="term" value="C:membrane"/>
    <property type="evidence" value="ECO:0007669"/>
    <property type="project" value="UniProtKB-SubCell"/>
</dbReference>
<dbReference type="GO" id="GO:0016874">
    <property type="term" value="F:ligase activity"/>
    <property type="evidence" value="ECO:0007669"/>
    <property type="project" value="UniProtKB-KW"/>
</dbReference>
<name>A0AAN4N081_BACFG</name>
<keyword evidence="7" id="KW-0436">Ligase</keyword>
<dbReference type="InterPro" id="IPR007016">
    <property type="entry name" value="O-antigen_ligase-rel_domated"/>
</dbReference>
<feature type="transmembrane region" description="Helical" evidence="5">
    <location>
        <begin position="390"/>
        <end position="407"/>
    </location>
</feature>
<keyword evidence="4 5" id="KW-0472">Membrane</keyword>
<dbReference type="PANTHER" id="PTHR37422:SF13">
    <property type="entry name" value="LIPOPOLYSACCHARIDE BIOSYNTHESIS PROTEIN PA4999-RELATED"/>
    <property type="match status" value="1"/>
</dbReference>
<organism evidence="7 8">
    <name type="scientific">Bacteroides fragilis str. 1007-1-F #10</name>
    <dbReference type="NCBI Taxonomy" id="1339295"/>
    <lineage>
        <taxon>Bacteria</taxon>
        <taxon>Pseudomonadati</taxon>
        <taxon>Bacteroidota</taxon>
        <taxon>Bacteroidia</taxon>
        <taxon>Bacteroidales</taxon>
        <taxon>Bacteroidaceae</taxon>
        <taxon>Bacteroides</taxon>
    </lineage>
</organism>
<keyword evidence="2 5" id="KW-0812">Transmembrane</keyword>
<evidence type="ECO:0000259" key="6">
    <source>
        <dbReference type="Pfam" id="PF04932"/>
    </source>
</evidence>
<feature type="transmembrane region" description="Helical" evidence="5">
    <location>
        <begin position="226"/>
        <end position="243"/>
    </location>
</feature>
<feature type="transmembrane region" description="Helical" evidence="5">
    <location>
        <begin position="38"/>
        <end position="58"/>
    </location>
</feature>
<dbReference type="InterPro" id="IPR051533">
    <property type="entry name" value="WaaL-like"/>
</dbReference>
<feature type="domain" description="O-antigen ligase-related" evidence="6">
    <location>
        <begin position="210"/>
        <end position="348"/>
    </location>
</feature>
<comment type="caution">
    <text evidence="7">The sequence shown here is derived from an EMBL/GenBank/DDBJ whole genome shotgun (WGS) entry which is preliminary data.</text>
</comment>
<keyword evidence="3 5" id="KW-1133">Transmembrane helix</keyword>
<evidence type="ECO:0000313" key="8">
    <source>
        <dbReference type="Proteomes" id="UP000022433"/>
    </source>
</evidence>
<gene>
    <name evidence="7" type="ORF">M104_3869</name>
</gene>
<dbReference type="AlphaFoldDB" id="A0AAN4N081"/>
<evidence type="ECO:0000256" key="5">
    <source>
        <dbReference type="SAM" id="Phobius"/>
    </source>
</evidence>
<feature type="transmembrane region" description="Helical" evidence="5">
    <location>
        <begin position="177"/>
        <end position="197"/>
    </location>
</feature>
<evidence type="ECO:0000313" key="7">
    <source>
        <dbReference type="EMBL" id="EYA13210.1"/>
    </source>
</evidence>
<feature type="transmembrane region" description="Helical" evidence="5">
    <location>
        <begin position="331"/>
        <end position="355"/>
    </location>
</feature>
<feature type="transmembrane region" description="Helical" evidence="5">
    <location>
        <begin position="204"/>
        <end position="220"/>
    </location>
</feature>
<feature type="transmembrane region" description="Helical" evidence="5">
    <location>
        <begin position="70"/>
        <end position="88"/>
    </location>
</feature>
<dbReference type="EMBL" id="JGEA01000032">
    <property type="protein sequence ID" value="EYA13210.1"/>
    <property type="molecule type" value="Genomic_DNA"/>
</dbReference>
<feature type="transmembrane region" description="Helical" evidence="5">
    <location>
        <begin position="250"/>
        <end position="267"/>
    </location>
</feature>
<dbReference type="Pfam" id="PF04932">
    <property type="entry name" value="Wzy_C"/>
    <property type="match status" value="1"/>
</dbReference>
<evidence type="ECO:0000256" key="4">
    <source>
        <dbReference type="ARBA" id="ARBA00023136"/>
    </source>
</evidence>
<evidence type="ECO:0000256" key="1">
    <source>
        <dbReference type="ARBA" id="ARBA00004141"/>
    </source>
</evidence>
<accession>A0AAN4N081</accession>
<comment type="subcellular location">
    <subcellularLocation>
        <location evidence="1">Membrane</location>
        <topology evidence="1">Multi-pass membrane protein</topology>
    </subcellularLocation>
</comment>
<feature type="transmembrane region" description="Helical" evidence="5">
    <location>
        <begin position="367"/>
        <end position="384"/>
    </location>
</feature>